<feature type="chain" id="PRO_5036742259" description="DUF5602 domain-containing protein" evidence="1">
    <location>
        <begin position="20"/>
        <end position="290"/>
    </location>
</feature>
<feature type="signal peptide" evidence="1">
    <location>
        <begin position="1"/>
        <end position="19"/>
    </location>
</feature>
<protein>
    <recommendedName>
        <fullName evidence="4">DUF5602 domain-containing protein</fullName>
    </recommendedName>
</protein>
<evidence type="ECO:0000313" key="3">
    <source>
        <dbReference type="Proteomes" id="UP000599578"/>
    </source>
</evidence>
<name>A0A918DV26_9GAMM</name>
<keyword evidence="1" id="KW-0732">Signal</keyword>
<dbReference type="EMBL" id="BMLT01000006">
    <property type="protein sequence ID" value="GGO83355.1"/>
    <property type="molecule type" value="Genomic_DNA"/>
</dbReference>
<dbReference type="Proteomes" id="UP000599578">
    <property type="component" value="Unassembled WGS sequence"/>
</dbReference>
<accession>A0A918DV26</accession>
<keyword evidence="3" id="KW-1185">Reference proteome</keyword>
<comment type="caution">
    <text evidence="2">The sequence shown here is derived from an EMBL/GenBank/DDBJ whole genome shotgun (WGS) entry which is preliminary data.</text>
</comment>
<dbReference type="AlphaFoldDB" id="A0A918DV26"/>
<organism evidence="2 3">
    <name type="scientific">Marinobacterium nitratireducens</name>
    <dbReference type="NCBI Taxonomy" id="518897"/>
    <lineage>
        <taxon>Bacteria</taxon>
        <taxon>Pseudomonadati</taxon>
        <taxon>Pseudomonadota</taxon>
        <taxon>Gammaproteobacteria</taxon>
        <taxon>Oceanospirillales</taxon>
        <taxon>Oceanospirillaceae</taxon>
        <taxon>Marinobacterium</taxon>
    </lineage>
</organism>
<evidence type="ECO:0008006" key="4">
    <source>
        <dbReference type="Google" id="ProtNLM"/>
    </source>
</evidence>
<evidence type="ECO:0000256" key="1">
    <source>
        <dbReference type="SAM" id="SignalP"/>
    </source>
</evidence>
<reference evidence="2 3" key="1">
    <citation type="journal article" date="2014" name="Int. J. Syst. Evol. Microbiol.">
        <title>Complete genome sequence of Corynebacterium casei LMG S-19264T (=DSM 44701T), isolated from a smear-ripened cheese.</title>
        <authorList>
            <consortium name="US DOE Joint Genome Institute (JGI-PGF)"/>
            <person name="Walter F."/>
            <person name="Albersmeier A."/>
            <person name="Kalinowski J."/>
            <person name="Ruckert C."/>
        </authorList>
    </citation>
    <scope>NUCLEOTIDE SEQUENCE [LARGE SCALE GENOMIC DNA]</scope>
    <source>
        <strain evidence="2 3">CGMCC 1.7286</strain>
    </source>
</reference>
<dbReference type="RefSeq" id="WP_188861129.1">
    <property type="nucleotide sequence ID" value="NZ_BMLT01000006.1"/>
</dbReference>
<evidence type="ECO:0000313" key="2">
    <source>
        <dbReference type="EMBL" id="GGO83355.1"/>
    </source>
</evidence>
<proteinExistence type="predicted"/>
<sequence>MKRSMATALAMLMPVLAFAEKPTSYEETAPVALGDGHITAFGAVENGVPQTLGVRFDDAVFDNAPTEESDGYSDILDENGNIVWHCCGHERSPTLPRNIAETTRFEHIVLNWNPVGHPPPTGIYRPPHIDFHFYTVSEFERIAITPPSAQDMCGPGIPLTCEQFETATRPLPPGQHPAGFISPGAVEPRMGNHLLWSGAPELNGGEFTHTWIYGTWNGYISFWEPMITREFLQSHPNSCFDIPALPTAAKNIGWFPTEYCVEFDEESDQHFVYLTAFTRLGQSKWEDGED</sequence>
<gene>
    <name evidence="2" type="ORF">GCM10011348_26930</name>
</gene>